<sequence length="6678" mass="699531">MDIPTQNILLIITFGEQSWVVLTNGTWQPVIDDFMVPDGVTQYTVIIDDISIENGKVFVFVNDDWLEVPNSVLQQVRQKDTQETDSTQSDIAPIDIEQQGDSYSFQIIQRTGDEVIAKSGFDTTSTNANVTSTNQHQSPESSDDFAAITVEVIESCSADGEIYDIIGTVDDVEDSNTVVVTVTDTDGNSLTFITVVIDSAWQVLNADLTGLVDGPLIVVANTADFAGNPATDSTQFIKDTLAQITISVDTGNDDVINNDETYSVDISGTTVDVEDNQTVTVTVTDGSNTLTFSTVVNASTWQINDADLSSLSDGELTYTATAEDLNCNKAEADTTTIKDTQASITIVVDTNSDTADNIINAAEQSQVDISGTVINIEDGQIVTLKVSDGINTLSFTAIVNASTWQVENADLSSLNDGSLSYFVDVTDLAGNPASAQTTTDKDTQAEITIAVDTSQNTDDNVINNTEVTQVTITGTVSGIEENQEVTVTVSDIDNKQLTFTTTIINGAWTLADTDLSELSDGELTYTATVNDIAGNPANAQTTTVKDTQAEITITVDSSADTDDEVINAAEDASVHIFGTTTNIEDGQEVSIEITNGLLTQSFVATVTNNQWSIDSGDLSQLPDGELTYTASVNDIAGNPAIAQTITGKDTQAILTIDVDSSQDTHDEVINNAEATQVKISGVATGIEDNQVVTVIVSDGNTSTANLTFTANVTNGTWTIAEADLSSLADGQLSYSATVNDVAGNPASAQTVTGKDTKASITIAVDSSVDVADETINAVESTQVTISGTTANIENGQEITVLVNNGVLIQSFTTTVNNNAWSIKNADISQLPDGELTYTASVNDVSGNPATAQTSTGKDTQAEITITVDASQDKSDNVLNAAEVAQVTISGTVTGVEDNQEITVIVNDKDNKELSFTTTVANGIWTLTDTDLSTLADGELTYTASVSDIAGNPTSAITTTGKDTQASITVVIDSGDDDYLIPTEMQPLEVSGTVTNVEAGQVITVTLIDEAGLERSVTTTVNADLTWQASANVGYIDTNGDYVSDFQDGSVTVQASVADQAGNTAIANDYTLLDTSNGITIFVNTFEDTFDQIINAAEAGQVNISGLVRNVEDGQTIEVTVSDGDSNTADLTFTTVVSGPVLSEWKIDDADLTSLNDGPLTFSVSVTDVSGNTSTADVVKIKDTQASIDISVDTSADTNDAVLNAAEVSQVTISGTVTNIENGQTISLLVTDGVIEKNFEATIIAGQWAVTFADLSGFADGDLTYTASVNDVAGNPTSAQTTISKDTKASISIEVDTSVDVVDETLNAVESPTVDIFGTTTNIENGQEITLIVSNGTATTSFTTTVNNNVWSIKDADLSQLPDGELTYTANVNDIAGNPATAQTTTTKDTQAEITITVDTTQDTSDNVLNAAEVTQVTISGTVTGVEDNQEIIVIVNDKDNKELSFTTTVANGIWTLTDTDLSTLADGELTYTASVNDIAGNPTSVETTTGKDTQASITVVIDSGNDEYLIPSEMQPLEVSGTVTNVEAGQVITITLIDEAGLARSVTTTVNADLTWQASANVGYIDADGNYISDFQDGNVTVQASVSDVAGNTVIANDYASLDTTNGITIFVNTFADTFDQVINAAEAGQVDISGLVRNVEVGQTITVTVSDGDSNTADLTFTTTVEDEVLGEWSIDDADLSSLMDGPLTFAASVTDLGGNTSTADVIKEKDTLASIDISVDTSVDVADAVLNATEISTVTITGTVSNIEDGQTVKLVVTDGNIEKSFNSTVVSGQWTITGADLSSLADGELTYTATVNDIAGNPATVQTTTTKDTQASVTIEVDTAADLADETINTAESPLVNIFGTTSNIENGQTITVIVSNGSATASFTTTVDNNTWNIEAADLSQLPDGDLTYIANVNDLAGNPATVQTTTGKDTQAKITITVDTSQDKSDNVLNAAEVAQVTISGTVTGVEDDQEITVIVSDKNNKELSFTASIINGLWTLADTNLSELADGELTYTASVIDIAGNPTTVTTTTGKDTQAAITVVIDSGDDDYLIPSEMQPLEVSGTVTNVEAGQVITVTLIDEAGLARSVETTVNEDLTWQASANVGYIDGDGNYVSDFQDGSVTVQASVSDQAGNTAIANDYTVLDTSNGITIFVNTFEDTFDQVINAAEANTVTISGLVRNVEVGQVITITVSDGDNNTSDLTFFTTVSGAVVSEWKIEDADLSSLNDGPLTFTASVTDLGGNTSTAEVIKDKDTQASIDITVDTSTNIADALLNAAEINKVTIAGTVSNIEDGQTVNLIITDGTLEKTFTTTVVSGEWTVSNADLSNFVDGELTFTASVNDVAGNPATTQTTTTKDTQAAITIDVDSSADFADETINAVETPLVTISGTVAGIEDNQTVTVVVNDNDANTPKLTFTTTVTNGLWVINNADLSGLTDGQLTYSASAKDIAGNPTTASTVTGKDTQAALTINVETAAEIADDTLNATEATSTTISGAVINIENGQTVSVVVSDGDTNKDLTFTAVVNNGAWQVTDADLSSLADGQLTYSATVQDLAGNPANAQTTALKDATAEITINVDTTEDVNDAILNGAEVSQVRIFGDVTNVEDGQAITLTVTDGTNEETFNTTVIAGAWSINDADLSTFADGPLTYSVNVIDLVGNTASAETITEKDTQAAVTIQVNSSLDTVDDVINAAEAANVTIFGTVTNIEDNQEVTIIISDTDANSADVTYTATVNNGIWSITNANLTSLTDGELTYTASVIDVAGNPASATTTTEKDTQAAITIEVDASADFIDNVINAVESTQVTISGTVTNVENDQQVTLIVSDGTNQAKFETTVINGSWTITDADLSGLADGTLTYEASVSDLAGNLTSAQTSTGKDTQATITVVIDSGDDNYLIPEEMQPLEVSGTVTNIEAGQEITITLIDEAGLERSVTTTVNADLTWQASANVGTIDGNGDYVSDFQDGSVTVQASVSDQAGNPVIANDYALLDTSNGITIFVDTFEDTFDQVINAAEASQVDISGLVRNVEAGQPIIVTVSDGTTELTFNTTVAADSLSEWNINDADLSSLNDGPLTFSAQVTDLGGNTSSAQVIKDKDTQATIDISVDTTADTDDAVINAAEAIAVTISGNVSNIEDGQEVILLVTDGTIEKSFTTTIVSGQWTVTDADLSNLADGQLTYTVSTTDIAGNPATAQILIEKDSQAAITIEVDSSADTADDVINSVEAPTVTIFGTVTNIEDNQQVTVIVSDNDANTADLSFTATVNNGEWSITNADLSSHTDGELTYTATVNDVAGNPTSAAVTTEKDTQANVTINVDTAADTADQVINAAEVTAVHIYGTTTNIEDGQTLNVVVTDGIVSQAFTTTVNNNSWSIDAADLTELPDADLTYTATVNDAAGNIATADTNSGKDTLAAITISVDTTADKADSVINAAEAPAVHIFGTTTNVENGQQITVIVNDGTSSETFTTVVDNNTWSIEDADLSNLADGNLTYTATVNDIAGNPATAVTSTNKDTLAEITINVDTSQNVDDDILNALEVEQVTISGTVSGIEDGQTITLVVSDGNTSKDLTYLAIINNSQWIVEDKYLAALDDGNLTFTATATDLVGNNASTETIIVKDTQAIMTIAVDTSQDTVDNIINTIEAAQVTISGTVVGIEDGQNITVVVSDGDTSKDISLTTSVANGIWTIIDADLSSLSDGELTYTATANDDAGNPATVTTTTEKDTQATITIEVDTSADVDDETINTNETPAVHIFGTTTNIENGQQVSVIVSNGVTTASFTAIVSNNTWSVEVADITTIADGTLTYTANVNDIAGNLATAETTSTKDTTAEISIVVDTNADTTDNIINAAEQSAVDISGTVTNVEDGREVTLTITDSDDKQLSFTTTVNASTWEIIDTNLSSLTDGELTYSVNVSDSVGNDAYAEVTHIKDTQADITIAVDTSADTVDNIINANEVTNVAISGTVTNIEDNQTVTITITDGEEEIIETTSVNNGLWTIDVDLSTLNDGTLTYSATVNDVAGNPTSTNTTTEKDTVASIEVNIDSGDDELLILDEVSPTLITGSVSNVEAGQTVSVVLTDSQNNSQTFTTTVNNDLTWSISPNLSNFEDGLLTAVATVKDIAGNIVSNNDTATIDTQVVIDIDTGENGIDISALRNNEITEFSGTTDAEVGQAVTVTITDGTTSLDFTGSVTSAGQWLVSGIDISGLSSQKTWQVTATVTDLAGNTATDDMPIIDIVQTNVFIESIVAETGSQTKSHVISLNNPALTTDSEITLSNSQEALSQLTSVGSTVNITVADDGQSLTVIRESDSSVVMEIKILFAAELQITIFEAVDNPDTLTSVLNTSVDLQAVQTDEDGTTEVVILPTHIEILDSPPVTNDDEYSVIENESAIGSLTGNDFTAEGPLTVTSVNLLGNDYAITTGSNVTIDFEYGQITVDSLGAWSFNAIDNLDNTVEQSFELTYDVIDFDGSTGSAVATFTIEDGKAGVMSDVSWSYVETDIDARGTNTYNFDIIAGSDTLLPDSIAFTSNTISKLLSVNLTSNGQALSYEASEDGNVITALAGETTVFTLTLTAEQNNDDLLAMLSFDQLAPIDHINNETLTLPLTVTAEDLDGTVISTGDISYSINDGANPEFDEIEAISIDEAELKSGEKTATGNISTAIGSDNIISVIFNNIEQQPVLTVADVPVLYSLSDDGKTLIGYTDDINSPVFKAELSDNFAAENNTTDGSYTFTLYKTLDEDTSDQIPLSITITDYDGDTTTESLPITLIDDDSEQITTPELNVSEIPVDTDNSSATNTDSGNITTTAGTDALSGLIYDVVDDAPVLDENGVALTQNGAAINWLNIGDGVLQGVLADGTPVFTVEIPTDFQHPESTPVDFSLLGPVDHTGAQADSLTVLIPIAVVDQDGTEVVSNMKVTIDDGLNPELISEDTAEVIDEGLLVTDDSVSTVGSYIVDSGSDEVVSVGLAEGYTLTGVTTQGGVAVNLSETATDSGWYVARSADDNSEVFRIRFNTNNTFNYKQSQAIDHTTGDGENTLTLSFDIQATDADGDTSEAQSVTITVKDDVPVSTTTDLTFIEGREVTVDLLATKDGGADGATVTQVTYRGQNYTVDPTTGVTITLNDGESGGDNNNYGTITIKADGSTVITTNLFDYATNNLIDQVDFVVTDADGDTANGTLNLTVQDGSGVVLINDASTNEDTTVPITIYAFPGDDDGTEDTIEEIKISIDSLNGGTLTLNGNPIPDDGSYYILSDGLITASTYEGFDVIIPNGILAFTPAENTSDAISDQQVTIEVSVTITDNVNGERTIESSASVTINSVADLPEWDDDNSVYVYETNGEELVIEDGGEIALTLKADLIDTDGSENLTFRIENINAKLTLTYNDGTATTVSNGDILTQDQLNTLSATSALNSAGIMTFDITAIATEEDNSDTAEQETKTITINIQPEADTPLLTVKDINSQEDVAIDVSEIITGELTDTDGSETLSFELTLPDGWSLNAINGASVNLIDETNNIWSASAQDIEANNIQLIPLEDISSVSGIFNVSVQAIAIDSQADGISVYGEPSKSDSKTLTVTLTGVIDPPELADTDNWDFDQDTLTVTNSDSNVLTEDSVIPLNFDIVTSDDDLSETISLTLTGLPDGATLLDSDGNEVDLPVVGVENDLPIYSVTTEALAELSIKPPKDFSGQISLALIAITTEADGASGEYKITLNLDIVPVIDEDASTLSTSSTGIEDNAIAIDFKQSLSQDQDGSEVITEAVITGIADGTTLTLDGSAYEFTGNLSLTTLADELGISLSDILTSGRLGLLPPQDATGTYSINIDYTIEDTPSSGDSIVETISSTIDINVTPKVELTTRFEIEDNLLLTSTDGSAIDLTGKVGFTDADIDGSETLDYVVILLPSGDNWLVTHPNGAIPDGNGYWRIPIDTDLTSDVIQENNVDILAGVEIISKEVTDGPVEISVYGRVEDGSDAAAILSTFQVQFDVAIDSNASPINLLQNSPIDGIEDELITLSEHLNSNIAGDDNDNITFRISASDLPAGVSVSGADVQIIHFTDGVTVKEYVFTEASLADLTMSSAGSNFAGVLYVPIEIIATDSLSGDTIIDNSQVLEFDIAPVVDGFTFSDNTTMQEDVPESLDLTINFSDSDLLPSSGGQEVLLIDADDSTNNLTIQLLDEGELIDSTGLFVLVDGTTDTYQFTGTTQEELSNTLSSLTVRPTEHLSGSEIFKVKFSGTVIDTATMLNGNQTDSSEFEQTVAITIEAVTDEATLTTQYSEGNEDNSIDLSALSAELIDQDGSETIYITINGVPAGAILGTDADREGGEDPVHLANNGEDGGSFNGQPTYSWTVPQAQLATLVLIPPKDFSGDIPLTLQAITKDEEPGVYVTTTSDFIVGINPIADELDVYIEPNSQYSGNEDDVITVNLGAETTDTLDSEKIQIKVNLLSTSDASALINIEERAKIGIDDQTADFVSDGSGGFYATLEVDSNNITSFDMYLGNLAWGNFDMSVEVSAVDTATVNGSSVTDYGDPEIFDFTLTLNPEVDAPVWETVDDITTSDPNNIPLNLALSLQNPASNEEGYLTVSGLPDGLTLNAGSQQGSDWLVDFDNVASLAIVGASDGDNFDLTLSPYAELDGNTSNGAVESINVSVNSAMAEPMSMNFSSSSSQMMTNNFEESTYSDNFSANLIDDMTNQTQGMDA</sequence>
<protein>
    <recommendedName>
        <fullName evidence="1">Cadherin domain-containing protein</fullName>
    </recommendedName>
</protein>
<evidence type="ECO:0000259" key="1">
    <source>
        <dbReference type="PROSITE" id="PS50268"/>
    </source>
</evidence>
<dbReference type="Gene3D" id="2.60.40.10">
    <property type="entry name" value="Immunoglobulins"/>
    <property type="match status" value="38"/>
</dbReference>
<dbReference type="InterPro" id="IPR013783">
    <property type="entry name" value="Ig-like_fold"/>
</dbReference>
<name>A0ABY3N0F0_9GAMM</name>
<organism evidence="2 3">
    <name type="scientific">Colwellia echini</name>
    <dbReference type="NCBI Taxonomy" id="1982103"/>
    <lineage>
        <taxon>Bacteria</taxon>
        <taxon>Pseudomonadati</taxon>
        <taxon>Pseudomonadota</taxon>
        <taxon>Gammaproteobacteria</taxon>
        <taxon>Alteromonadales</taxon>
        <taxon>Colwelliaceae</taxon>
        <taxon>Colwellia</taxon>
    </lineage>
</organism>
<dbReference type="EMBL" id="PJAI02000002">
    <property type="protein sequence ID" value="TYK66727.1"/>
    <property type="molecule type" value="Genomic_DNA"/>
</dbReference>
<keyword evidence="3" id="KW-1185">Reference proteome</keyword>
<dbReference type="InterPro" id="IPR019959">
    <property type="entry name" value="T1SS-143_rpt-cont_dom"/>
</dbReference>
<dbReference type="NCBIfam" id="TIGR03660">
    <property type="entry name" value="T1SS_rpt_143"/>
    <property type="match status" value="1"/>
</dbReference>
<dbReference type="Proteomes" id="UP000815846">
    <property type="component" value="Unassembled WGS sequence"/>
</dbReference>
<evidence type="ECO:0000313" key="3">
    <source>
        <dbReference type="Proteomes" id="UP000815846"/>
    </source>
</evidence>
<evidence type="ECO:0000313" key="2">
    <source>
        <dbReference type="EMBL" id="TYK66727.1"/>
    </source>
</evidence>
<dbReference type="NCBIfam" id="NF033510">
    <property type="entry name" value="Ca_tandemer"/>
    <property type="match status" value="32"/>
</dbReference>
<accession>A0ABY3N0F0</accession>
<reference evidence="2 3" key="1">
    <citation type="submission" date="2019-08" db="EMBL/GenBank/DDBJ databases">
        <title>Microbe sample from Colwellia echini.</title>
        <authorList>
            <person name="Christiansen L."/>
            <person name="Pathiraja D."/>
            <person name="Schultz-Johansen M."/>
            <person name="Choi I.-G."/>
            <person name="Stougaard P."/>
        </authorList>
    </citation>
    <scope>NUCLEOTIDE SEQUENCE [LARGE SCALE GENOMIC DNA]</scope>
    <source>
        <strain evidence="2 3">A3</strain>
    </source>
</reference>
<comment type="caution">
    <text evidence="2">The sequence shown here is derived from an EMBL/GenBank/DDBJ whole genome shotgun (WGS) entry which is preliminary data.</text>
</comment>
<dbReference type="PROSITE" id="PS50268">
    <property type="entry name" value="CADHERIN_2"/>
    <property type="match status" value="1"/>
</dbReference>
<dbReference type="InterPro" id="IPR002126">
    <property type="entry name" value="Cadherin-like_dom"/>
</dbReference>
<feature type="domain" description="Cadherin" evidence="1">
    <location>
        <begin position="4672"/>
        <end position="4765"/>
    </location>
</feature>
<dbReference type="RefSeq" id="WP_101343785.1">
    <property type="nucleotide sequence ID" value="NZ_PJAI02000002.1"/>
</dbReference>
<gene>
    <name evidence="2" type="ORF">CWS31_002700</name>
</gene>
<proteinExistence type="predicted"/>